<reference evidence="4 5" key="1">
    <citation type="submission" date="2020-03" db="EMBL/GenBank/DDBJ databases">
        <title>Metabolic flexibility allows generalist bacteria to become dominant in a frequently disturbed ecosystem.</title>
        <authorList>
            <person name="Chen Y.-J."/>
            <person name="Leung P.M."/>
            <person name="Bay S.K."/>
            <person name="Hugenholtz P."/>
            <person name="Kessler A.J."/>
            <person name="Shelley G."/>
            <person name="Waite D.W."/>
            <person name="Cook P.L."/>
            <person name="Greening C."/>
        </authorList>
    </citation>
    <scope>NUCLEOTIDE SEQUENCE [LARGE SCALE GENOMIC DNA]</scope>
    <source>
        <strain evidence="4">SS_bin_28</strain>
    </source>
</reference>
<comment type="caution">
    <text evidence="4">The sequence shown here is derived from an EMBL/GenBank/DDBJ whole genome shotgun (WGS) entry which is preliminary data.</text>
</comment>
<evidence type="ECO:0000313" key="5">
    <source>
        <dbReference type="Proteomes" id="UP000547674"/>
    </source>
</evidence>
<evidence type="ECO:0000259" key="3">
    <source>
        <dbReference type="PROSITE" id="PS50110"/>
    </source>
</evidence>
<keyword evidence="1 2" id="KW-0597">Phosphoprotein</keyword>
<dbReference type="GO" id="GO:0000160">
    <property type="term" value="P:phosphorelay signal transduction system"/>
    <property type="evidence" value="ECO:0007669"/>
    <property type="project" value="InterPro"/>
</dbReference>
<dbReference type="CDD" id="cd17574">
    <property type="entry name" value="REC_OmpR"/>
    <property type="match status" value="1"/>
</dbReference>
<dbReference type="Proteomes" id="UP000547674">
    <property type="component" value="Unassembled WGS sequence"/>
</dbReference>
<feature type="domain" description="Response regulatory" evidence="3">
    <location>
        <begin position="6"/>
        <end position="121"/>
    </location>
</feature>
<evidence type="ECO:0000256" key="2">
    <source>
        <dbReference type="PROSITE-ProRule" id="PRU00169"/>
    </source>
</evidence>
<feature type="modified residue" description="4-aspartylphosphate" evidence="2">
    <location>
        <position position="55"/>
    </location>
</feature>
<dbReference type="PANTHER" id="PTHR44591">
    <property type="entry name" value="STRESS RESPONSE REGULATOR PROTEIN 1"/>
    <property type="match status" value="1"/>
</dbReference>
<dbReference type="SMART" id="SM00448">
    <property type="entry name" value="REC"/>
    <property type="match status" value="1"/>
</dbReference>
<dbReference type="PANTHER" id="PTHR44591:SF23">
    <property type="entry name" value="CHEY SUBFAMILY"/>
    <property type="match status" value="1"/>
</dbReference>
<evidence type="ECO:0000313" key="4">
    <source>
        <dbReference type="EMBL" id="NNF06893.1"/>
    </source>
</evidence>
<sequence length="123" mass="13585">MGVDENVLIVEDNRDIARGLGLRIRKRGGTSTWKANGTDAWEEIVRQTPSLIILDLGLPDMDGLSLLDRIRSEIEEPVPVIILTAQGTLAARQSAVERGANFFLEKPYEPDDLDQAIQSCRGI</sequence>
<protein>
    <submittedName>
        <fullName evidence="4">Response regulator</fullName>
    </submittedName>
</protein>
<evidence type="ECO:0000256" key="1">
    <source>
        <dbReference type="ARBA" id="ARBA00022553"/>
    </source>
</evidence>
<dbReference type="InterPro" id="IPR001789">
    <property type="entry name" value="Sig_transdc_resp-reg_receiver"/>
</dbReference>
<dbReference type="AlphaFoldDB" id="A0A7Y2H2P4"/>
<dbReference type="PROSITE" id="PS50110">
    <property type="entry name" value="RESPONSE_REGULATORY"/>
    <property type="match status" value="1"/>
</dbReference>
<gene>
    <name evidence="4" type="ORF">HKN21_09035</name>
</gene>
<name>A0A7Y2H2P4_UNCEI</name>
<proteinExistence type="predicted"/>
<accession>A0A7Y2H2P4</accession>
<dbReference type="EMBL" id="JABDJR010000360">
    <property type="protein sequence ID" value="NNF06893.1"/>
    <property type="molecule type" value="Genomic_DNA"/>
</dbReference>
<organism evidence="4 5">
    <name type="scientific">Eiseniibacteriota bacterium</name>
    <dbReference type="NCBI Taxonomy" id="2212470"/>
    <lineage>
        <taxon>Bacteria</taxon>
        <taxon>Candidatus Eiseniibacteriota</taxon>
    </lineage>
</organism>
<dbReference type="Gene3D" id="3.40.50.2300">
    <property type="match status" value="1"/>
</dbReference>
<dbReference type="InterPro" id="IPR050595">
    <property type="entry name" value="Bact_response_regulator"/>
</dbReference>
<dbReference type="SUPFAM" id="SSF52172">
    <property type="entry name" value="CheY-like"/>
    <property type="match status" value="1"/>
</dbReference>
<dbReference type="Pfam" id="PF00072">
    <property type="entry name" value="Response_reg"/>
    <property type="match status" value="1"/>
</dbReference>
<dbReference type="InterPro" id="IPR011006">
    <property type="entry name" value="CheY-like_superfamily"/>
</dbReference>